<dbReference type="GO" id="GO:0032007">
    <property type="term" value="P:negative regulation of TOR signaling"/>
    <property type="evidence" value="ECO:0000318"/>
    <property type="project" value="GO_Central"/>
</dbReference>
<evidence type="ECO:0000259" key="3">
    <source>
        <dbReference type="PROSITE" id="PS50085"/>
    </source>
</evidence>
<dbReference type="InterPro" id="IPR024584">
    <property type="entry name" value="Tuberin_N"/>
</dbReference>
<dbReference type="PROSITE" id="PS50085">
    <property type="entry name" value="RAPGAP"/>
    <property type="match status" value="1"/>
</dbReference>
<proteinExistence type="predicted"/>
<dbReference type="GO" id="GO:0030447">
    <property type="term" value="P:filamentous growth"/>
    <property type="evidence" value="ECO:0000315"/>
    <property type="project" value="CGD"/>
</dbReference>
<keyword evidence="1" id="KW-0343">GTPase activation</keyword>
<feature type="compositionally biased region" description="Low complexity" evidence="2">
    <location>
        <begin position="1128"/>
        <end position="1141"/>
    </location>
</feature>
<dbReference type="Proteomes" id="UP000000559">
    <property type="component" value="Chromosome 4"/>
</dbReference>
<dbReference type="OrthoDB" id="19311at2759"/>
<dbReference type="InterPro" id="IPR027107">
    <property type="entry name" value="Tuberin/Ral-act_asu"/>
</dbReference>
<dbReference type="GO" id="GO:0036171">
    <property type="term" value="P:filamentous growth of a population of unicellular organisms in response to chemical stimulus"/>
    <property type="evidence" value="ECO:0000315"/>
    <property type="project" value="CGD"/>
</dbReference>
<dbReference type="GO" id="GO:0005634">
    <property type="term" value="C:nucleus"/>
    <property type="evidence" value="ECO:0007669"/>
    <property type="project" value="InterPro"/>
</dbReference>
<dbReference type="GO" id="GO:0071466">
    <property type="term" value="P:cellular response to xenobiotic stimulus"/>
    <property type="evidence" value="ECO:0000315"/>
    <property type="project" value="CGD"/>
</dbReference>
<sequence>MSTYHPSFGSSGGGIGSVFKSITKSFKQSSSTKRVPVTINPTVVGGGQDLQNLIDQLQTSSSSSVKLQAIKKLIESIQNYSISSVPEIWYVARNNCDIKIIKHSRDLRRATLELLNACIEKDDLTSVGTRIRYFNDIFKNCMFQDNNNNNKFDPDFDLFLKALLVLTGEGRDIHDFIIYEDRNNLYIFLENCLTAAVELSALYKFQTDTKDIEIKENDKKFANIYGVIEFTRNCIKFNYTVFSEGMMIWIINKIIETKSDNKLILLAIIDIINSLSIYGQAPKQCIPQMIKFLATIYGSSLDNSLSLSVWNCVKNLCHDHNYRDIINSLCDNIHSSDINLYKIDVVEGIKPVYACTGSIKLIRNFQVQSGLSRNENIFEISQVQILNSFKMALNFGINIINSVFLDCIDRLLAKDSYLDNFGVSFNDSIDKIFPFQLWYSSSNSMYDIFNLLKVETEQDKSCFQSICISLQSLYESQELFTPKDKLINFFTNYIEYLPLNTVIFVLQYYSDSKMCSLLNPFWRENSMKLLNHFYLPSDIDVTVKMRCIQVILDAYNTSVAIFNDNDIKYEIILEIAKRSLRETNEELLRYLINNLFGVVFLKCPNPVFIQLMTVFLPLFQPQIPPPPKSSHSVFEGSITSSFVTSTRVSGTVQEHGSIEFTEAITKLLCTTFIKATPERAQECYNFLIQIANLSKHNCNILLIIAKCLVRIRTTTENYIYFTQPSDMAGLALAFRRDNSTTCSGNTNVSWVYPETVDYLPEELFDSPNRSLLLSRVDNGNVDDLGSDKYYIDIQKWLQLVLFIMDQYIDWEIYSYVWAHFVSQLSNTQLFYDCDLEINELRKIICYQLTLNLPTNIKLPHKTTPTTTTTTTTAATTNVNIEVTKADLQVVFVRSLSSLTGYFNKFTKPDQDQIVNSLIFGLGSWDKTAVPCINILTVCCYEIPLSIKKYLNSILTKLQTRITSANAAAHSLEFLISLSQLPNLTTNFTIEDFKQGFGIAFKYIQYAIDLEKRSHQQQQQQQQGHSQSAQIIQQHGVDADVEETPSTQQQTITPILSEYILMLSYHIIASWFVTLRMSDRVELQQFIIKNLKLCSEINENLQDQTIGFLDFIKKFTSSDLPLEMRLPGNNNNKRSSSSTTTTNTSICNRWMVDNLVVSIETEPFSGDTELIIRKPTGISKFNITLDHPSSLNNTSPMVLPNYFLSQLVESNTDPILIPDDVNTNRAISVLDRIPSVEFHKIGIIYIGKNQITENEVLNNKIGSIDYQKFLSNIGDLIKLQGCKRIYTGGLDTENNIDGEFTRYWRGKYIQIIFHVATMMNNNEQILGENQNDELSDMDIQRMIDLKKRHIGNNHVNIFFDESGHEFNFNLIKSQFNFLSIVITPHTYFQDYYNNNLPVSSTEDKKQQLSEKYFKVKMYRRGGVPSFCGISHFKLISEKELPVFIRSTSLLASIFANVWHGSKNVWSQRVKQLKLISSYTLPQSNSTTAGAV</sequence>
<evidence type="ECO:0000313" key="5">
    <source>
        <dbReference type="EMBL" id="AOW29280.1"/>
    </source>
</evidence>
<reference evidence="5 6" key="1">
    <citation type="journal article" date="2004" name="Proc. Natl. Acad. Sci. U.S.A.">
        <title>The diploid genome sequence of Candida albicans.</title>
        <authorList>
            <person name="Jones T."/>
            <person name="Federspiel N.A."/>
            <person name="Chibana H."/>
            <person name="Dungan J."/>
            <person name="Kalman S."/>
            <person name="Magee B.B."/>
            <person name="Newport G."/>
            <person name="Thorstenson Y.R."/>
            <person name="Agabian N."/>
            <person name="Magee P.T."/>
            <person name="Davis R.W."/>
            <person name="Scherer S."/>
        </authorList>
    </citation>
    <scope>NUCLEOTIDE SEQUENCE [LARGE SCALE GENOMIC DNA]</scope>
    <source>
        <strain evidence="6">SC5314 / ATCC MYA-2876</strain>
    </source>
</reference>
<name>A0A1D8PMB6_CANAL</name>
<dbReference type="GO" id="GO:0009267">
    <property type="term" value="P:cellular response to starvation"/>
    <property type="evidence" value="ECO:0000315"/>
    <property type="project" value="CGD"/>
</dbReference>
<keyword evidence="6" id="KW-1185">Reference proteome</keyword>
<dbReference type="PANTHER" id="PTHR10063">
    <property type="entry name" value="TUBERIN"/>
    <property type="match status" value="1"/>
</dbReference>
<protein>
    <submittedName>
        <fullName evidence="5">Tsc2p</fullName>
    </submittedName>
</protein>
<dbReference type="GO" id="GO:0036170">
    <property type="term" value="P:filamentous growth of a population of unicellular organisms in response to starvation"/>
    <property type="evidence" value="ECO:0000315"/>
    <property type="project" value="CGD"/>
</dbReference>
<evidence type="ECO:0000256" key="2">
    <source>
        <dbReference type="SAM" id="MobiDB-lite"/>
    </source>
</evidence>
<feature type="region of interest" description="Disordered" evidence="2">
    <location>
        <begin position="1122"/>
        <end position="1141"/>
    </location>
</feature>
<dbReference type="RefSeq" id="XP_711446.2">
    <property type="nucleotide sequence ID" value="XM_706354.2"/>
</dbReference>
<accession>A0A1D8PMB6</accession>
<reference evidence="5 6" key="2">
    <citation type="journal article" date="2007" name="Genome Biol.">
        <title>Assembly of the Candida albicans genome into sixteen supercontigs aligned on the eight chromosomes.</title>
        <authorList>
            <person name="van het Hoog M."/>
            <person name="Rast T.J."/>
            <person name="Martchenko M."/>
            <person name="Grindle S."/>
            <person name="Dignard D."/>
            <person name="Hogues H."/>
            <person name="Cuomo C."/>
            <person name="Berriman M."/>
            <person name="Scherer S."/>
            <person name="Magee B.B."/>
            <person name="Whiteway M."/>
            <person name="Chibana H."/>
            <person name="Nantel A."/>
            <person name="Magee P.T."/>
        </authorList>
    </citation>
    <scope>GENOME REANNOTATION</scope>
    <source>
        <strain evidence="6">SC5314 / ATCC MYA-2876</strain>
    </source>
</reference>
<dbReference type="GO" id="GO:0005737">
    <property type="term" value="C:cytoplasm"/>
    <property type="evidence" value="ECO:0000318"/>
    <property type="project" value="GO_Central"/>
</dbReference>
<evidence type="ECO:0000313" key="4">
    <source>
        <dbReference type="CGD" id="CAL0000194326"/>
    </source>
</evidence>
<dbReference type="STRING" id="237561.A0A1D8PMB6"/>
<dbReference type="GO" id="GO:0051056">
    <property type="term" value="P:regulation of small GTPase mediated signal transduction"/>
    <property type="evidence" value="ECO:0007669"/>
    <property type="project" value="InterPro"/>
</dbReference>
<dbReference type="InterPro" id="IPR035974">
    <property type="entry name" value="Rap/Ran-GAP_sf"/>
</dbReference>
<dbReference type="Pfam" id="PF02145">
    <property type="entry name" value="Rap_GAP"/>
    <property type="match status" value="1"/>
</dbReference>
<reference evidence="5 6" key="3">
    <citation type="journal article" date="2013" name="Genome Biol.">
        <title>Assembly of a phased diploid Candida albicans genome facilitates allele-specific measurements and provides a simple model for repeat and indel structure.</title>
        <authorList>
            <person name="Muzzey D."/>
            <person name="Schwartz K."/>
            <person name="Weissman J.S."/>
            <person name="Sherlock G."/>
        </authorList>
    </citation>
    <scope>NUCLEOTIDE SEQUENCE [LARGE SCALE GENOMIC DNA]</scope>
    <source>
        <strain evidence="6">SC5314 / ATCC MYA-2876</strain>
    </source>
</reference>
<dbReference type="VEuPathDB" id="FungiDB:C4_05420C_A"/>
<dbReference type="FunFam" id="3.40.50.11210:FF:000007">
    <property type="entry name" value="Tuberous sclerosis 2"/>
    <property type="match status" value="1"/>
</dbReference>
<dbReference type="PANTHER" id="PTHR10063:SF0">
    <property type="entry name" value="TUBERIN"/>
    <property type="match status" value="1"/>
</dbReference>
<organism evidence="5 6">
    <name type="scientific">Candida albicans (strain SC5314 / ATCC MYA-2876)</name>
    <name type="common">Yeast</name>
    <dbReference type="NCBI Taxonomy" id="237561"/>
    <lineage>
        <taxon>Eukaryota</taxon>
        <taxon>Fungi</taxon>
        <taxon>Dikarya</taxon>
        <taxon>Ascomycota</taxon>
        <taxon>Saccharomycotina</taxon>
        <taxon>Pichiomycetes</taxon>
        <taxon>Debaryomycetaceae</taxon>
        <taxon>Candida/Lodderomyces clade</taxon>
        <taxon>Candida</taxon>
    </lineage>
</organism>
<evidence type="ECO:0000313" key="6">
    <source>
        <dbReference type="Proteomes" id="UP000000559"/>
    </source>
</evidence>
<dbReference type="InParanoid" id="A0A1D8PMB6"/>
<dbReference type="AlphaFoldDB" id="A0A1D8PMB6"/>
<dbReference type="SMR" id="A0A1D8PMB6"/>
<dbReference type="Pfam" id="PF03542">
    <property type="entry name" value="Tuberin"/>
    <property type="match status" value="1"/>
</dbReference>
<dbReference type="EMBL" id="CP017626">
    <property type="protein sequence ID" value="AOW29280.1"/>
    <property type="molecule type" value="Genomic_DNA"/>
</dbReference>
<dbReference type="Pfam" id="PF11864">
    <property type="entry name" value="DUF3384"/>
    <property type="match status" value="1"/>
</dbReference>
<dbReference type="KEGG" id="cal:CAALFM_C405420CA"/>
<dbReference type="InterPro" id="IPR018515">
    <property type="entry name" value="Tuberin-type_domain"/>
</dbReference>
<dbReference type="GO" id="GO:0033596">
    <property type="term" value="C:TSC1-TSC2 complex"/>
    <property type="evidence" value="ECO:0000318"/>
    <property type="project" value="GO_Central"/>
</dbReference>
<evidence type="ECO:0000256" key="1">
    <source>
        <dbReference type="ARBA" id="ARBA00022468"/>
    </source>
</evidence>
<dbReference type="InterPro" id="IPR000331">
    <property type="entry name" value="Rap/Ran_GAP_dom"/>
</dbReference>
<dbReference type="SUPFAM" id="SSF111347">
    <property type="entry name" value="Rap/Ran-GAP"/>
    <property type="match status" value="1"/>
</dbReference>
<dbReference type="GO" id="GO:0005096">
    <property type="term" value="F:GTPase activator activity"/>
    <property type="evidence" value="ECO:0000318"/>
    <property type="project" value="GO_Central"/>
</dbReference>
<feature type="domain" description="Rap-GAP" evidence="3">
    <location>
        <begin position="1226"/>
        <end position="1490"/>
    </location>
</feature>
<gene>
    <name evidence="4 5" type="primary">TSC2</name>
    <name evidence="5" type="ordered locus">CAALFM_C405420CA</name>
    <name evidence="4" type="ordered locus">orf19.9364</name>
</gene>
<dbReference type="CGD" id="CAL0000194326">
    <property type="gene designation" value="TSC2"/>
</dbReference>
<dbReference type="GeneID" id="3646953"/>
<dbReference type="Gene3D" id="3.40.50.11210">
    <property type="entry name" value="Rap/Ran-GAP"/>
    <property type="match status" value="1"/>
</dbReference>